<evidence type="ECO:0000256" key="8">
    <source>
        <dbReference type="SAM" id="Coils"/>
    </source>
</evidence>
<dbReference type="InterPro" id="IPR003423">
    <property type="entry name" value="OMP_efflux"/>
</dbReference>
<evidence type="ECO:0000256" key="5">
    <source>
        <dbReference type="ARBA" id="ARBA00022692"/>
    </source>
</evidence>
<comment type="caution">
    <text evidence="9">The sequence shown here is derived from an EMBL/GenBank/DDBJ whole genome shotgun (WGS) entry which is preliminary data.</text>
</comment>
<dbReference type="GO" id="GO:0015288">
    <property type="term" value="F:porin activity"/>
    <property type="evidence" value="ECO:0007669"/>
    <property type="project" value="TreeGrafter"/>
</dbReference>
<keyword evidence="8" id="KW-0175">Coiled coil</keyword>
<accession>B1F8Z0</accession>
<comment type="similarity">
    <text evidence="2">Belongs to the outer membrane factor (OMF) (TC 1.B.17) family.</text>
</comment>
<evidence type="ECO:0000256" key="4">
    <source>
        <dbReference type="ARBA" id="ARBA00022452"/>
    </source>
</evidence>
<evidence type="ECO:0000256" key="3">
    <source>
        <dbReference type="ARBA" id="ARBA00022448"/>
    </source>
</evidence>
<protein>
    <submittedName>
        <fullName evidence="9">Type I secretion outer membrane protein, TolC family</fullName>
    </submittedName>
</protein>
<evidence type="ECO:0000313" key="10">
    <source>
        <dbReference type="Proteomes" id="UP000005463"/>
    </source>
</evidence>
<name>B1F8Z0_9BURK</name>
<dbReference type="Gene3D" id="1.20.1600.10">
    <property type="entry name" value="Outer membrane efflux proteins (OEP)"/>
    <property type="match status" value="1"/>
</dbReference>
<evidence type="ECO:0000256" key="2">
    <source>
        <dbReference type="ARBA" id="ARBA00007613"/>
    </source>
</evidence>
<organism evidence="9 10">
    <name type="scientific">Burkholderia ambifaria IOP40-10</name>
    <dbReference type="NCBI Taxonomy" id="396596"/>
    <lineage>
        <taxon>Bacteria</taxon>
        <taxon>Pseudomonadati</taxon>
        <taxon>Pseudomonadota</taxon>
        <taxon>Betaproteobacteria</taxon>
        <taxon>Burkholderiales</taxon>
        <taxon>Burkholderiaceae</taxon>
        <taxon>Burkholderia</taxon>
        <taxon>Burkholderia cepacia complex</taxon>
    </lineage>
</organism>
<sequence length="487" mass="53148">MAGRMIAGIAQRLIVPKAGCKQPSGDRKQSMNRNCPLLAVLAFASALAGTAAPAAAQSLQEAVEQAIRTNPEVLATTYNREAADQGLKQARAGYLPRVDIDAAIGKEQRDDVETRLLGLNRTTFTHRTASVTLSQMLFDGFAVRSEVARQRARIDSSANRVASTSEDVALRVVGAYLEVLRRQETVAAATDNLESHRRIHDQIKLRSDRGVGRRADLYQAESRLALAQDNLRSEQSNLKDAEVAYARLVGAPPNVLVKPVAPEAMLPPTERFALDTALANHPSLAAAEADVAQANAHYDAAKAALWPRIDLELSASHDRDGVLGPTNDRRVMLRLRYNLFQGGADKAHIGEAHAQIREAEEDRNRTRLEIAEGESHAYNAYVTARDRLVVLKQYVDSSASTREAYLLQFGIGQRSLLDLLNAENEYYSARIDYISGQYAEVASAYRVFAGMGQLLDTLHVARPAQAWGAGGMQPAVAFDRRASDLGK</sequence>
<dbReference type="GO" id="GO:1990281">
    <property type="term" value="C:efflux pump complex"/>
    <property type="evidence" value="ECO:0007669"/>
    <property type="project" value="TreeGrafter"/>
</dbReference>
<gene>
    <name evidence="9" type="ORF">BamIOP4010DRAFT_0499</name>
</gene>
<dbReference type="NCBIfam" id="TIGR01844">
    <property type="entry name" value="type_I_sec_TolC"/>
    <property type="match status" value="1"/>
</dbReference>
<dbReference type="InterPro" id="IPR010130">
    <property type="entry name" value="T1SS_OMP_TolC"/>
</dbReference>
<comment type="subcellular location">
    <subcellularLocation>
        <location evidence="1">Cell outer membrane</location>
    </subcellularLocation>
</comment>
<dbReference type="Proteomes" id="UP000005463">
    <property type="component" value="Unassembled WGS sequence"/>
</dbReference>
<keyword evidence="6" id="KW-0472">Membrane</keyword>
<evidence type="ECO:0000256" key="1">
    <source>
        <dbReference type="ARBA" id="ARBA00004442"/>
    </source>
</evidence>
<keyword evidence="7" id="KW-0998">Cell outer membrane</keyword>
<dbReference type="GO" id="GO:0015562">
    <property type="term" value="F:efflux transmembrane transporter activity"/>
    <property type="evidence" value="ECO:0007669"/>
    <property type="project" value="InterPro"/>
</dbReference>
<dbReference type="AlphaFoldDB" id="B1F8Z0"/>
<proteinExistence type="inferred from homology"/>
<dbReference type="Pfam" id="PF02321">
    <property type="entry name" value="OEP"/>
    <property type="match status" value="2"/>
</dbReference>
<reference evidence="9 10" key="1">
    <citation type="submission" date="2008-03" db="EMBL/GenBank/DDBJ databases">
        <title>Sequencing of the draft genome and assembly of Burkholderia ambifaria IOP40-10.</title>
        <authorList>
            <consortium name="US DOE Joint Genome Institute (JGI-PGF)"/>
            <person name="Copeland A."/>
            <person name="Lucas S."/>
            <person name="Lapidus A."/>
            <person name="Glavina del Rio T."/>
            <person name="Dalin E."/>
            <person name="Tice H."/>
            <person name="Bruce D."/>
            <person name="Goodwin L."/>
            <person name="Pitluck S."/>
            <person name="Larimer F."/>
            <person name="Land M.L."/>
            <person name="Hauser L."/>
            <person name="Tiedje J."/>
            <person name="Richardson P."/>
        </authorList>
    </citation>
    <scope>NUCLEOTIDE SEQUENCE [LARGE SCALE GENOMIC DNA]</scope>
    <source>
        <strain evidence="9 10">IOP40-10</strain>
    </source>
</reference>
<feature type="coiled-coil region" evidence="8">
    <location>
        <begin position="349"/>
        <end position="376"/>
    </location>
</feature>
<evidence type="ECO:0000256" key="6">
    <source>
        <dbReference type="ARBA" id="ARBA00023136"/>
    </source>
</evidence>
<dbReference type="PANTHER" id="PTHR30026">
    <property type="entry name" value="OUTER MEMBRANE PROTEIN TOLC"/>
    <property type="match status" value="1"/>
</dbReference>
<evidence type="ECO:0000313" key="9">
    <source>
        <dbReference type="EMBL" id="EDT06033.1"/>
    </source>
</evidence>
<dbReference type="InterPro" id="IPR051906">
    <property type="entry name" value="TolC-like"/>
</dbReference>
<keyword evidence="5" id="KW-0812">Transmembrane</keyword>
<dbReference type="PANTHER" id="PTHR30026:SF22">
    <property type="entry name" value="OUTER MEMBRANE EFFLUX PROTEIN"/>
    <property type="match status" value="1"/>
</dbReference>
<dbReference type="GO" id="GO:0009279">
    <property type="term" value="C:cell outer membrane"/>
    <property type="evidence" value="ECO:0007669"/>
    <property type="project" value="UniProtKB-SubCell"/>
</dbReference>
<feature type="coiled-coil region" evidence="8">
    <location>
        <begin position="217"/>
        <end position="244"/>
    </location>
</feature>
<dbReference type="SUPFAM" id="SSF56954">
    <property type="entry name" value="Outer membrane efflux proteins (OEP)"/>
    <property type="match status" value="1"/>
</dbReference>
<evidence type="ECO:0000256" key="7">
    <source>
        <dbReference type="ARBA" id="ARBA00023237"/>
    </source>
</evidence>
<dbReference type="EMBL" id="ABLC01000004">
    <property type="protein sequence ID" value="EDT06033.1"/>
    <property type="molecule type" value="Genomic_DNA"/>
</dbReference>
<keyword evidence="4" id="KW-1134">Transmembrane beta strand</keyword>
<dbReference type="PATRIC" id="fig|396596.7.peg.7573"/>
<keyword evidence="3" id="KW-0813">Transport</keyword>